<accession>A0A7J4J170</accession>
<dbReference type="SMART" id="SM00538">
    <property type="entry name" value="POP4"/>
    <property type="match status" value="1"/>
</dbReference>
<keyword evidence="5 6" id="KW-0378">Hydrolase</keyword>
<dbReference type="HAMAP" id="MF_00754">
    <property type="entry name" value="RNase_P_1"/>
    <property type="match status" value="1"/>
</dbReference>
<organism evidence="7 8">
    <name type="scientific">Candidatus Iainarchaeum sp</name>
    <dbReference type="NCBI Taxonomy" id="3101447"/>
    <lineage>
        <taxon>Archaea</taxon>
        <taxon>Candidatus Iainarchaeota</taxon>
        <taxon>Candidatus Iainarchaeia</taxon>
        <taxon>Candidatus Iainarchaeales</taxon>
        <taxon>Candidatus Iainarchaeaceae</taxon>
        <taxon>Candidatus Iainarchaeum</taxon>
    </lineage>
</organism>
<proteinExistence type="inferred from homology"/>
<evidence type="ECO:0000256" key="4">
    <source>
        <dbReference type="ARBA" id="ARBA00022759"/>
    </source>
</evidence>
<dbReference type="SUPFAM" id="SSF101744">
    <property type="entry name" value="Rof/RNase P subunit-like"/>
    <property type="match status" value="1"/>
</dbReference>
<dbReference type="Gene3D" id="2.30.30.210">
    <property type="entry name" value="Ribonuclease P/MRP, subunit p29"/>
    <property type="match status" value="1"/>
</dbReference>
<evidence type="ECO:0000313" key="7">
    <source>
        <dbReference type="EMBL" id="HIH10219.1"/>
    </source>
</evidence>
<evidence type="ECO:0000256" key="6">
    <source>
        <dbReference type="HAMAP-Rule" id="MF_00754"/>
    </source>
</evidence>
<gene>
    <name evidence="6" type="primary">rnp1</name>
    <name evidence="7" type="ORF">HA254_06160</name>
</gene>
<comment type="function">
    <text evidence="6">Part of ribonuclease P, a protein complex that generates mature tRNA molecules by cleaving their 5'-ends.</text>
</comment>
<evidence type="ECO:0000256" key="2">
    <source>
        <dbReference type="ARBA" id="ARBA00022694"/>
    </source>
</evidence>
<dbReference type="Pfam" id="PF01868">
    <property type="entry name" value="RNase_P-MRP_p29"/>
    <property type="match status" value="1"/>
</dbReference>
<comment type="similarity">
    <text evidence="6">Belongs to the eukaryotic/archaeal RNase P protein component 1 family.</text>
</comment>
<keyword evidence="2 6" id="KW-0819">tRNA processing</keyword>
<dbReference type="GO" id="GO:0030677">
    <property type="term" value="C:ribonuclease P complex"/>
    <property type="evidence" value="ECO:0007669"/>
    <property type="project" value="UniProtKB-UniRule"/>
</dbReference>
<sequence length="87" mass="9638">MTGDNICSHELIGLGVRVIESTDAERIGLGGKVVDETRNLLVIEKDGKEKMVPKGECVFEFMIGDEKARVEGKKIVARPEQRVKRGK</sequence>
<protein>
    <recommendedName>
        <fullName evidence="6">Ribonuclease P protein component 1</fullName>
        <shortName evidence="6">RNase P component 1</shortName>
        <ecNumber evidence="6">3.1.26.5</ecNumber>
    </recommendedName>
    <alternativeName>
        <fullName evidence="6">Rpp29</fullName>
    </alternativeName>
</protein>
<comment type="catalytic activity">
    <reaction evidence="6">
        <text>Endonucleolytic cleavage of RNA, removing 5'-extranucleotides from tRNA precursor.</text>
        <dbReference type="EC" id="3.1.26.5"/>
    </reaction>
</comment>
<keyword evidence="1 6" id="KW-0963">Cytoplasm</keyword>
<evidence type="ECO:0000256" key="1">
    <source>
        <dbReference type="ARBA" id="ARBA00022490"/>
    </source>
</evidence>
<evidence type="ECO:0000256" key="5">
    <source>
        <dbReference type="ARBA" id="ARBA00022801"/>
    </source>
</evidence>
<comment type="subunit">
    <text evidence="6">Consists of a catalytic RNA component and at least 4-5 protein subunits.</text>
</comment>
<dbReference type="InterPro" id="IPR036980">
    <property type="entry name" value="RNase_P/MRP_Rpp29_sf"/>
</dbReference>
<dbReference type="GO" id="GO:0003723">
    <property type="term" value="F:RNA binding"/>
    <property type="evidence" value="ECO:0007669"/>
    <property type="project" value="InterPro"/>
</dbReference>
<dbReference type="InterPro" id="IPR023538">
    <property type="entry name" value="RNP1"/>
</dbReference>
<dbReference type="AlphaFoldDB" id="A0A7J4J170"/>
<dbReference type="Proteomes" id="UP000565078">
    <property type="component" value="Unassembled WGS sequence"/>
</dbReference>
<comment type="subcellular location">
    <subcellularLocation>
        <location evidence="6">Cytoplasm</location>
    </subcellularLocation>
</comment>
<comment type="caution">
    <text evidence="7">The sequence shown here is derived from an EMBL/GenBank/DDBJ whole genome shotgun (WGS) entry which is preliminary data.</text>
</comment>
<dbReference type="EC" id="3.1.26.5" evidence="6"/>
<reference evidence="8" key="1">
    <citation type="journal article" date="2020" name="bioRxiv">
        <title>A rank-normalized archaeal taxonomy based on genome phylogeny resolves widespread incomplete and uneven classifications.</title>
        <authorList>
            <person name="Rinke C."/>
            <person name="Chuvochina M."/>
            <person name="Mussig A.J."/>
            <person name="Chaumeil P.-A."/>
            <person name="Waite D.W."/>
            <person name="Whitman W.B."/>
            <person name="Parks D.H."/>
            <person name="Hugenholtz P."/>
        </authorList>
    </citation>
    <scope>NUCLEOTIDE SEQUENCE [LARGE SCALE GENOMIC DNA]</scope>
</reference>
<dbReference type="NCBIfam" id="NF046110">
    <property type="entry name" value="RNaseP1Mthb"/>
    <property type="match status" value="1"/>
</dbReference>
<dbReference type="InterPro" id="IPR002730">
    <property type="entry name" value="Rpp29/RNP1"/>
</dbReference>
<dbReference type="InterPro" id="IPR023534">
    <property type="entry name" value="Rof/RNase_P-like"/>
</dbReference>
<dbReference type="EMBL" id="DUGC01000097">
    <property type="protein sequence ID" value="HIH10219.1"/>
    <property type="molecule type" value="Genomic_DNA"/>
</dbReference>
<keyword evidence="4 6" id="KW-0255">Endonuclease</keyword>
<dbReference type="GO" id="GO:0001682">
    <property type="term" value="P:tRNA 5'-leader removal"/>
    <property type="evidence" value="ECO:0007669"/>
    <property type="project" value="UniProtKB-UniRule"/>
</dbReference>
<dbReference type="GO" id="GO:0004526">
    <property type="term" value="F:ribonuclease P activity"/>
    <property type="evidence" value="ECO:0007669"/>
    <property type="project" value="UniProtKB-UniRule"/>
</dbReference>
<evidence type="ECO:0000256" key="3">
    <source>
        <dbReference type="ARBA" id="ARBA00022722"/>
    </source>
</evidence>
<dbReference type="GO" id="GO:0005737">
    <property type="term" value="C:cytoplasm"/>
    <property type="evidence" value="ECO:0007669"/>
    <property type="project" value="UniProtKB-SubCell"/>
</dbReference>
<keyword evidence="3 6" id="KW-0540">Nuclease</keyword>
<name>A0A7J4J170_9ARCH</name>
<evidence type="ECO:0000313" key="8">
    <source>
        <dbReference type="Proteomes" id="UP000565078"/>
    </source>
</evidence>